<dbReference type="Proteomes" id="UP000284706">
    <property type="component" value="Unassembled WGS sequence"/>
</dbReference>
<accession>A0A409WEF4</accession>
<reference evidence="1 2" key="1">
    <citation type="journal article" date="2018" name="Evol. Lett.">
        <title>Horizontal gene cluster transfer increased hallucinogenic mushroom diversity.</title>
        <authorList>
            <person name="Reynolds H.T."/>
            <person name="Vijayakumar V."/>
            <person name="Gluck-Thaler E."/>
            <person name="Korotkin H.B."/>
            <person name="Matheny P.B."/>
            <person name="Slot J.C."/>
        </authorList>
    </citation>
    <scope>NUCLEOTIDE SEQUENCE [LARGE SCALE GENOMIC DNA]</scope>
    <source>
        <strain evidence="1 2">SRW20</strain>
    </source>
</reference>
<proteinExistence type="predicted"/>
<sequence length="98" mass="11134">MAFDAPLTLEITSNNNKMSVKCIMLFFPFDITEILLPRTRHHDQFSNCMRVLFTVALVEGCLTLTVDQGDIGSCCHIAQIFKYQRPATSLHTDTRIVQ</sequence>
<dbReference type="AlphaFoldDB" id="A0A409WEF4"/>
<evidence type="ECO:0000313" key="1">
    <source>
        <dbReference type="EMBL" id="PPQ76840.1"/>
    </source>
</evidence>
<keyword evidence="2" id="KW-1185">Reference proteome</keyword>
<name>A0A409WEF4_9AGAR</name>
<dbReference type="EMBL" id="NHYE01005114">
    <property type="protein sequence ID" value="PPQ76840.1"/>
    <property type="molecule type" value="Genomic_DNA"/>
</dbReference>
<gene>
    <name evidence="1" type="ORF">CVT26_002298</name>
</gene>
<comment type="caution">
    <text evidence="1">The sequence shown here is derived from an EMBL/GenBank/DDBJ whole genome shotgun (WGS) entry which is preliminary data.</text>
</comment>
<protein>
    <submittedName>
        <fullName evidence="1">Uncharacterized protein</fullName>
    </submittedName>
</protein>
<evidence type="ECO:0000313" key="2">
    <source>
        <dbReference type="Proteomes" id="UP000284706"/>
    </source>
</evidence>
<dbReference type="InParanoid" id="A0A409WEF4"/>
<organism evidence="1 2">
    <name type="scientific">Gymnopilus dilepis</name>
    <dbReference type="NCBI Taxonomy" id="231916"/>
    <lineage>
        <taxon>Eukaryota</taxon>
        <taxon>Fungi</taxon>
        <taxon>Dikarya</taxon>
        <taxon>Basidiomycota</taxon>
        <taxon>Agaricomycotina</taxon>
        <taxon>Agaricomycetes</taxon>
        <taxon>Agaricomycetidae</taxon>
        <taxon>Agaricales</taxon>
        <taxon>Agaricineae</taxon>
        <taxon>Hymenogastraceae</taxon>
        <taxon>Gymnopilus</taxon>
    </lineage>
</organism>